<evidence type="ECO:0000256" key="4">
    <source>
        <dbReference type="ARBA" id="ARBA00022989"/>
    </source>
</evidence>
<dbReference type="GO" id="GO:0004930">
    <property type="term" value="F:G protein-coupled receptor activity"/>
    <property type="evidence" value="ECO:0007669"/>
    <property type="project" value="InterPro"/>
</dbReference>
<feature type="transmembrane region" description="Helical" evidence="6">
    <location>
        <begin position="34"/>
        <end position="55"/>
    </location>
</feature>
<keyword evidence="3 6" id="KW-0812">Transmembrane</keyword>
<dbReference type="InterPro" id="IPR000276">
    <property type="entry name" value="GPCR_Rhodpsn"/>
</dbReference>
<feature type="domain" description="G-protein coupled receptors family 1 profile" evidence="7">
    <location>
        <begin position="1"/>
        <end position="188"/>
    </location>
</feature>
<dbReference type="PANTHER" id="PTHR22750">
    <property type="entry name" value="G-PROTEIN COUPLED RECEPTOR"/>
    <property type="match status" value="1"/>
</dbReference>
<keyword evidence="5 6" id="KW-0472">Membrane</keyword>
<keyword evidence="4 6" id="KW-1133">Transmembrane helix</keyword>
<dbReference type="SUPFAM" id="SSF81321">
    <property type="entry name" value="Family A G protein-coupled receptor-like"/>
    <property type="match status" value="1"/>
</dbReference>
<organism evidence="8 9">
    <name type="scientific">Plakobranchus ocellatus</name>
    <dbReference type="NCBI Taxonomy" id="259542"/>
    <lineage>
        <taxon>Eukaryota</taxon>
        <taxon>Metazoa</taxon>
        <taxon>Spiralia</taxon>
        <taxon>Lophotrochozoa</taxon>
        <taxon>Mollusca</taxon>
        <taxon>Gastropoda</taxon>
        <taxon>Heterobranchia</taxon>
        <taxon>Euthyneura</taxon>
        <taxon>Panpulmonata</taxon>
        <taxon>Sacoglossa</taxon>
        <taxon>Placobranchoidea</taxon>
        <taxon>Plakobranchidae</taxon>
        <taxon>Plakobranchus</taxon>
    </lineage>
</organism>
<feature type="transmembrane region" description="Helical" evidence="6">
    <location>
        <begin position="169"/>
        <end position="190"/>
    </location>
</feature>
<gene>
    <name evidence="8" type="ORF">PoB_004418700</name>
</gene>
<dbReference type="Pfam" id="PF00001">
    <property type="entry name" value="7tm_1"/>
    <property type="match status" value="1"/>
</dbReference>
<comment type="caution">
    <text evidence="8">The sequence shown here is derived from an EMBL/GenBank/DDBJ whole genome shotgun (WGS) entry which is preliminary data.</text>
</comment>
<dbReference type="InterPro" id="IPR017452">
    <property type="entry name" value="GPCR_Rhodpsn_7TM"/>
</dbReference>
<name>A0AAV4BEQ6_9GAST</name>
<evidence type="ECO:0000256" key="2">
    <source>
        <dbReference type="ARBA" id="ARBA00022475"/>
    </source>
</evidence>
<keyword evidence="2" id="KW-1003">Cell membrane</keyword>
<keyword evidence="8" id="KW-0675">Receptor</keyword>
<evidence type="ECO:0000313" key="9">
    <source>
        <dbReference type="Proteomes" id="UP000735302"/>
    </source>
</evidence>
<sequence length="234" mass="25872">MNVVTLYTLIYMTVERLIAVGAPFLHVRLDGRTFTAVALVCVWVAAIATLVSGMHRISTHIDVCIYHILVPRTTHLLNASLALLSIAFIVTANFGLYARARREIILIGRTLVGTTDNSRKRMADMAEKAASTTLAVVLPFATLNTPLYVLMLVFYSSPEFMYSCRSVELLTAFSTLLVVNSLCNPAIYAWKLQPVQAELRKMVPWLAKRTTPLPKTTVVTFVDPVADTTLPSLN</sequence>
<dbReference type="PROSITE" id="PS50262">
    <property type="entry name" value="G_PROTEIN_RECEP_F1_2"/>
    <property type="match status" value="1"/>
</dbReference>
<reference evidence="8 9" key="1">
    <citation type="journal article" date="2021" name="Elife">
        <title>Chloroplast acquisition without the gene transfer in kleptoplastic sea slugs, Plakobranchus ocellatus.</title>
        <authorList>
            <person name="Maeda T."/>
            <person name="Takahashi S."/>
            <person name="Yoshida T."/>
            <person name="Shimamura S."/>
            <person name="Takaki Y."/>
            <person name="Nagai Y."/>
            <person name="Toyoda A."/>
            <person name="Suzuki Y."/>
            <person name="Arimoto A."/>
            <person name="Ishii H."/>
            <person name="Satoh N."/>
            <person name="Nishiyama T."/>
            <person name="Hasebe M."/>
            <person name="Maruyama T."/>
            <person name="Minagawa J."/>
            <person name="Obokata J."/>
            <person name="Shigenobu S."/>
        </authorList>
    </citation>
    <scope>NUCLEOTIDE SEQUENCE [LARGE SCALE GENOMIC DNA]</scope>
</reference>
<accession>A0AAV4BEQ6</accession>
<evidence type="ECO:0000256" key="3">
    <source>
        <dbReference type="ARBA" id="ARBA00022692"/>
    </source>
</evidence>
<dbReference type="Gene3D" id="1.20.1070.10">
    <property type="entry name" value="Rhodopsin 7-helix transmembrane proteins"/>
    <property type="match status" value="1"/>
</dbReference>
<dbReference type="Proteomes" id="UP000735302">
    <property type="component" value="Unassembled WGS sequence"/>
</dbReference>
<proteinExistence type="predicted"/>
<evidence type="ECO:0000256" key="1">
    <source>
        <dbReference type="ARBA" id="ARBA00004651"/>
    </source>
</evidence>
<evidence type="ECO:0000256" key="5">
    <source>
        <dbReference type="ARBA" id="ARBA00023136"/>
    </source>
</evidence>
<comment type="subcellular location">
    <subcellularLocation>
        <location evidence="1">Cell membrane</location>
        <topology evidence="1">Multi-pass membrane protein</topology>
    </subcellularLocation>
</comment>
<dbReference type="AlphaFoldDB" id="A0AAV4BEQ6"/>
<evidence type="ECO:0000313" key="8">
    <source>
        <dbReference type="EMBL" id="GFO17682.1"/>
    </source>
</evidence>
<dbReference type="GO" id="GO:0005886">
    <property type="term" value="C:plasma membrane"/>
    <property type="evidence" value="ECO:0007669"/>
    <property type="project" value="UniProtKB-SubCell"/>
</dbReference>
<feature type="transmembrane region" description="Helical" evidence="6">
    <location>
        <begin position="75"/>
        <end position="97"/>
    </location>
</feature>
<evidence type="ECO:0000259" key="7">
    <source>
        <dbReference type="PROSITE" id="PS50262"/>
    </source>
</evidence>
<feature type="transmembrane region" description="Helical" evidence="6">
    <location>
        <begin position="129"/>
        <end position="157"/>
    </location>
</feature>
<dbReference type="EMBL" id="BLXT01004871">
    <property type="protein sequence ID" value="GFO17682.1"/>
    <property type="molecule type" value="Genomic_DNA"/>
</dbReference>
<protein>
    <submittedName>
        <fullName evidence="8">Ryamide receptor</fullName>
    </submittedName>
</protein>
<dbReference type="CDD" id="cd00637">
    <property type="entry name" value="7tm_classA_rhodopsin-like"/>
    <property type="match status" value="1"/>
</dbReference>
<evidence type="ECO:0000256" key="6">
    <source>
        <dbReference type="SAM" id="Phobius"/>
    </source>
</evidence>
<keyword evidence="9" id="KW-1185">Reference proteome</keyword>
<feature type="transmembrane region" description="Helical" evidence="6">
    <location>
        <begin position="6"/>
        <end position="27"/>
    </location>
</feature>